<dbReference type="PANTHER" id="PTHR13778">
    <property type="entry name" value="GLYCOSYLTRANSFERASE 8 DOMAIN-CONTAINING PROTEIN"/>
    <property type="match status" value="1"/>
</dbReference>
<comment type="caution">
    <text evidence="4">The sequence shown here is derived from an EMBL/GenBank/DDBJ whole genome shotgun (WGS) entry which is preliminary data.</text>
</comment>
<reference evidence="4 5" key="1">
    <citation type="submission" date="2018-07" db="EMBL/GenBank/DDBJ databases">
        <title>Anaerosacharophilus polymeroproducens gen. nov. sp. nov., an anaerobic bacterium isolated from salt field.</title>
        <authorList>
            <person name="Kim W."/>
            <person name="Yang S.-H."/>
            <person name="Oh J."/>
            <person name="Lee J.-H."/>
            <person name="Kwon K.K."/>
        </authorList>
    </citation>
    <scope>NUCLEOTIDE SEQUENCE [LARGE SCALE GENOMIC DNA]</scope>
    <source>
        <strain evidence="4 5">MCWD5</strain>
    </source>
</reference>
<dbReference type="OrthoDB" id="9798746at2"/>
<evidence type="ECO:0000256" key="3">
    <source>
        <dbReference type="ARBA" id="ARBA00022723"/>
    </source>
</evidence>
<evidence type="ECO:0000313" key="4">
    <source>
        <dbReference type="EMBL" id="RDU22809.1"/>
    </source>
</evidence>
<evidence type="ECO:0000256" key="1">
    <source>
        <dbReference type="ARBA" id="ARBA00022676"/>
    </source>
</evidence>
<accession>A0A371ATE1</accession>
<dbReference type="InterPro" id="IPR050748">
    <property type="entry name" value="Glycosyltrans_8_dom-fam"/>
</dbReference>
<dbReference type="Gene3D" id="3.90.550.10">
    <property type="entry name" value="Spore Coat Polysaccharide Biosynthesis Protein SpsA, Chain A"/>
    <property type="match status" value="1"/>
</dbReference>
<dbReference type="GO" id="GO:0046872">
    <property type="term" value="F:metal ion binding"/>
    <property type="evidence" value="ECO:0007669"/>
    <property type="project" value="UniProtKB-KW"/>
</dbReference>
<dbReference type="PANTHER" id="PTHR13778:SF47">
    <property type="entry name" value="LIPOPOLYSACCHARIDE 1,3-GALACTOSYLTRANSFERASE"/>
    <property type="match status" value="1"/>
</dbReference>
<organism evidence="4 5">
    <name type="scientific">Anaerosacchariphilus polymeriproducens</name>
    <dbReference type="NCBI Taxonomy" id="1812858"/>
    <lineage>
        <taxon>Bacteria</taxon>
        <taxon>Bacillati</taxon>
        <taxon>Bacillota</taxon>
        <taxon>Clostridia</taxon>
        <taxon>Lachnospirales</taxon>
        <taxon>Lachnospiraceae</taxon>
        <taxon>Anaerosacchariphilus</taxon>
    </lineage>
</organism>
<proteinExistence type="predicted"/>
<protein>
    <submittedName>
        <fullName evidence="4">Glycosyltransferase family 8 protein</fullName>
    </submittedName>
</protein>
<gene>
    <name evidence="4" type="ORF">DWV06_12745</name>
</gene>
<keyword evidence="5" id="KW-1185">Reference proteome</keyword>
<dbReference type="RefSeq" id="WP_115482571.1">
    <property type="nucleotide sequence ID" value="NZ_QRCT01000045.1"/>
</dbReference>
<dbReference type="GO" id="GO:0016757">
    <property type="term" value="F:glycosyltransferase activity"/>
    <property type="evidence" value="ECO:0007669"/>
    <property type="project" value="UniProtKB-KW"/>
</dbReference>
<dbReference type="Pfam" id="PF01501">
    <property type="entry name" value="Glyco_transf_8"/>
    <property type="match status" value="1"/>
</dbReference>
<name>A0A371ATE1_9FIRM</name>
<dbReference type="Proteomes" id="UP000255036">
    <property type="component" value="Unassembled WGS sequence"/>
</dbReference>
<dbReference type="InterPro" id="IPR029044">
    <property type="entry name" value="Nucleotide-diphossugar_trans"/>
</dbReference>
<dbReference type="SUPFAM" id="SSF53448">
    <property type="entry name" value="Nucleotide-diphospho-sugar transferases"/>
    <property type="match status" value="1"/>
</dbReference>
<keyword evidence="2 4" id="KW-0808">Transferase</keyword>
<dbReference type="InterPro" id="IPR002495">
    <property type="entry name" value="Glyco_trans_8"/>
</dbReference>
<keyword evidence="1" id="KW-0328">Glycosyltransferase</keyword>
<sequence length="297" mass="35943">MKHQNMNILVTLDENYLSPLRVMLHSLFVNNKWAYIHVYLMHSSIPDIKLKELEKFIKSYQHTLKIIKVKDDIFEDAPKRLHITKETYYRLLVMDYLDERIERILYLDPDLIVNDSIKSFYHCNMEHAIFAGAADSFMNQKYNPHKQSLGLPTTKTYINAGVLLINVKKLRRFTDTNKIIDEIYNNYDKLKVQDQDLVNMLFYPYIKIVSNRFNRDANFQNMKERWEYPLIRLKQCFQKQNIIIHYLGPQKPWKKNYGGKFLIEYWKYARKVSDRKMKKIVKANFKTWMYDWIKVTD</sequence>
<dbReference type="EMBL" id="QRCT01000045">
    <property type="protein sequence ID" value="RDU22809.1"/>
    <property type="molecule type" value="Genomic_DNA"/>
</dbReference>
<evidence type="ECO:0000256" key="2">
    <source>
        <dbReference type="ARBA" id="ARBA00022679"/>
    </source>
</evidence>
<evidence type="ECO:0000313" key="5">
    <source>
        <dbReference type="Proteomes" id="UP000255036"/>
    </source>
</evidence>
<keyword evidence="3" id="KW-0479">Metal-binding</keyword>
<dbReference type="AlphaFoldDB" id="A0A371ATE1"/>
<dbReference type="CDD" id="cd04194">
    <property type="entry name" value="GT8_A4GalT_like"/>
    <property type="match status" value="1"/>
</dbReference>